<evidence type="ECO:0000256" key="5">
    <source>
        <dbReference type="ARBA" id="ARBA00022729"/>
    </source>
</evidence>
<dbReference type="InterPro" id="IPR013320">
    <property type="entry name" value="ConA-like_dom_sf"/>
</dbReference>
<evidence type="ECO:0000256" key="11">
    <source>
        <dbReference type="ARBA" id="ARBA00023170"/>
    </source>
</evidence>
<keyword evidence="15" id="KW-1185">Reference proteome</keyword>
<dbReference type="InterPro" id="IPR011009">
    <property type="entry name" value="Kinase-like_dom_sf"/>
</dbReference>
<dbReference type="GO" id="GO:0004672">
    <property type="term" value="F:protein kinase activity"/>
    <property type="evidence" value="ECO:0007669"/>
    <property type="project" value="InterPro"/>
</dbReference>
<evidence type="ECO:0000256" key="10">
    <source>
        <dbReference type="ARBA" id="ARBA00023136"/>
    </source>
</evidence>
<evidence type="ECO:0000256" key="6">
    <source>
        <dbReference type="ARBA" id="ARBA00022734"/>
    </source>
</evidence>
<sequence length="416" mass="46616">MATSFSRSSSPILQISCIFFFVNSFLIVLPLSESVYFNITQFEADATNILYSGDAVPSLGDIEFNRVNYLNRVGQAVYADTILIWDRKSGKVSDFTTRFTFIIDTQAQYSYGHGFAFFLAPVGFQTPRNSAGGFLGLFNTTYTDSPRNQMIVIEFDSFINEEWDPSYEHVGINKNSTSSANYTSWNASLHSGDPADCWVSYNATTQILNMSWSYGARNDSRENTSLSYQVDLREVLPEQATVGFSASTGSNVERHILQYWEFNSSLNIKIEDDSIERKLAEGLTVPIGVLVLGGIVACNIVRRRQRKATQNSLETVTLTSMMNHFERGAGPKRFSYRDLASATNNFSDDKKLGVGGFGCVYKGYLSSEAKEVAVNKNSQGSKQGKNEYITEVKIISRLRHRNLVQLIGWCHDQTQF</sequence>
<dbReference type="AlphaFoldDB" id="A0AAU9NHM7"/>
<dbReference type="FunFam" id="2.60.120.200:FF:000103">
    <property type="entry name" value="L-type lectin-domain containing receptor kinase IX.1"/>
    <property type="match status" value="1"/>
</dbReference>
<accession>A0AAU9NHM7</accession>
<dbReference type="Pfam" id="PF00139">
    <property type="entry name" value="Lectin_legB"/>
    <property type="match status" value="1"/>
</dbReference>
<evidence type="ECO:0000256" key="1">
    <source>
        <dbReference type="ARBA" id="ARBA00004479"/>
    </source>
</evidence>
<keyword evidence="4 12" id="KW-0812">Transmembrane</keyword>
<dbReference type="EMBL" id="CAKMRJ010004445">
    <property type="protein sequence ID" value="CAH1437352.1"/>
    <property type="molecule type" value="Genomic_DNA"/>
</dbReference>
<keyword evidence="5" id="KW-0732">Signal</keyword>
<organism evidence="14 15">
    <name type="scientific">Lactuca virosa</name>
    <dbReference type="NCBI Taxonomy" id="75947"/>
    <lineage>
        <taxon>Eukaryota</taxon>
        <taxon>Viridiplantae</taxon>
        <taxon>Streptophyta</taxon>
        <taxon>Embryophyta</taxon>
        <taxon>Tracheophyta</taxon>
        <taxon>Spermatophyta</taxon>
        <taxon>Magnoliopsida</taxon>
        <taxon>eudicotyledons</taxon>
        <taxon>Gunneridae</taxon>
        <taxon>Pentapetalae</taxon>
        <taxon>asterids</taxon>
        <taxon>campanulids</taxon>
        <taxon>Asterales</taxon>
        <taxon>Asteraceae</taxon>
        <taxon>Cichorioideae</taxon>
        <taxon>Cichorieae</taxon>
        <taxon>Lactucinae</taxon>
        <taxon>Lactuca</taxon>
    </lineage>
</organism>
<feature type="transmembrane region" description="Helical" evidence="12">
    <location>
        <begin position="283"/>
        <end position="301"/>
    </location>
</feature>
<dbReference type="GO" id="GO:0005524">
    <property type="term" value="F:ATP binding"/>
    <property type="evidence" value="ECO:0007669"/>
    <property type="project" value="UniProtKB-KW"/>
</dbReference>
<evidence type="ECO:0000313" key="15">
    <source>
        <dbReference type="Proteomes" id="UP001157418"/>
    </source>
</evidence>
<dbReference type="InterPro" id="IPR000719">
    <property type="entry name" value="Prot_kinase_dom"/>
</dbReference>
<comment type="similarity">
    <text evidence="2">In the N-terminal section; belongs to the leguminous lectin family.</text>
</comment>
<evidence type="ECO:0000256" key="3">
    <source>
        <dbReference type="ARBA" id="ARBA00010217"/>
    </source>
</evidence>
<evidence type="ECO:0000256" key="4">
    <source>
        <dbReference type="ARBA" id="ARBA00022692"/>
    </source>
</evidence>
<feature type="transmembrane region" description="Helical" evidence="12">
    <location>
        <begin position="12"/>
        <end position="31"/>
    </location>
</feature>
<reference evidence="14 15" key="1">
    <citation type="submission" date="2022-01" db="EMBL/GenBank/DDBJ databases">
        <authorList>
            <person name="Xiong W."/>
            <person name="Schranz E."/>
        </authorList>
    </citation>
    <scope>NUCLEOTIDE SEQUENCE [LARGE SCALE GENOMIC DNA]</scope>
</reference>
<dbReference type="CDD" id="cd06899">
    <property type="entry name" value="lectin_legume_LecRK_Arcelin_ConA"/>
    <property type="match status" value="1"/>
</dbReference>
<dbReference type="GO" id="GO:0016020">
    <property type="term" value="C:membrane"/>
    <property type="evidence" value="ECO:0007669"/>
    <property type="project" value="UniProtKB-SubCell"/>
</dbReference>
<keyword evidence="10 12" id="KW-0472">Membrane</keyword>
<evidence type="ECO:0000256" key="12">
    <source>
        <dbReference type="SAM" id="Phobius"/>
    </source>
</evidence>
<proteinExistence type="inferred from homology"/>
<feature type="domain" description="Protein kinase" evidence="13">
    <location>
        <begin position="346"/>
        <end position="416"/>
    </location>
</feature>
<gene>
    <name evidence="14" type="ORF">LVIROSA_LOCUS23685</name>
</gene>
<keyword evidence="11" id="KW-0675">Receptor</keyword>
<dbReference type="InterPro" id="IPR001220">
    <property type="entry name" value="Legume_lectin_dom"/>
</dbReference>
<protein>
    <recommendedName>
        <fullName evidence="13">Protein kinase domain-containing protein</fullName>
    </recommendedName>
</protein>
<keyword evidence="9 12" id="KW-1133">Transmembrane helix</keyword>
<evidence type="ECO:0000256" key="9">
    <source>
        <dbReference type="ARBA" id="ARBA00022989"/>
    </source>
</evidence>
<dbReference type="Pfam" id="PF00069">
    <property type="entry name" value="Pkinase"/>
    <property type="match status" value="1"/>
</dbReference>
<evidence type="ECO:0000313" key="14">
    <source>
        <dbReference type="EMBL" id="CAH1437352.1"/>
    </source>
</evidence>
<keyword evidence="6" id="KW-0430">Lectin</keyword>
<dbReference type="Gene3D" id="3.30.200.20">
    <property type="entry name" value="Phosphorylase Kinase, domain 1"/>
    <property type="match status" value="1"/>
</dbReference>
<dbReference type="Proteomes" id="UP001157418">
    <property type="component" value="Unassembled WGS sequence"/>
</dbReference>
<evidence type="ECO:0000256" key="7">
    <source>
        <dbReference type="ARBA" id="ARBA00022741"/>
    </source>
</evidence>
<keyword evidence="7" id="KW-0547">Nucleotide-binding</keyword>
<dbReference type="SUPFAM" id="SSF56112">
    <property type="entry name" value="Protein kinase-like (PK-like)"/>
    <property type="match status" value="1"/>
</dbReference>
<keyword evidence="8" id="KW-0067">ATP-binding</keyword>
<comment type="similarity">
    <text evidence="3">In the C-terminal section; belongs to the protein kinase superfamily. Ser/Thr protein kinase family.</text>
</comment>
<dbReference type="PANTHER" id="PTHR27007">
    <property type="match status" value="1"/>
</dbReference>
<evidence type="ECO:0000256" key="2">
    <source>
        <dbReference type="ARBA" id="ARBA00008536"/>
    </source>
</evidence>
<name>A0AAU9NHM7_9ASTR</name>
<dbReference type="PROSITE" id="PS50011">
    <property type="entry name" value="PROTEIN_KINASE_DOM"/>
    <property type="match status" value="1"/>
</dbReference>
<dbReference type="Gene3D" id="2.60.120.200">
    <property type="match status" value="1"/>
</dbReference>
<dbReference type="FunFam" id="3.30.200.20:FF:000168">
    <property type="entry name" value="L-type lectin-domain containing receptor kinase IX.1"/>
    <property type="match status" value="1"/>
</dbReference>
<evidence type="ECO:0000256" key="8">
    <source>
        <dbReference type="ARBA" id="ARBA00022840"/>
    </source>
</evidence>
<dbReference type="SUPFAM" id="SSF49899">
    <property type="entry name" value="Concanavalin A-like lectins/glucanases"/>
    <property type="match status" value="1"/>
</dbReference>
<evidence type="ECO:0000259" key="13">
    <source>
        <dbReference type="PROSITE" id="PS50011"/>
    </source>
</evidence>
<dbReference type="GO" id="GO:0030246">
    <property type="term" value="F:carbohydrate binding"/>
    <property type="evidence" value="ECO:0007669"/>
    <property type="project" value="UniProtKB-KW"/>
</dbReference>
<comment type="caution">
    <text evidence="14">The sequence shown here is derived from an EMBL/GenBank/DDBJ whole genome shotgun (WGS) entry which is preliminary data.</text>
</comment>
<comment type="subcellular location">
    <subcellularLocation>
        <location evidence="1">Membrane</location>
        <topology evidence="1">Single-pass type I membrane protein</topology>
    </subcellularLocation>
</comment>
<dbReference type="InterPro" id="IPR050528">
    <property type="entry name" value="L-type_Lectin-RKs"/>
</dbReference>